<name>A0A7W9ZFA9_NOVIT</name>
<keyword evidence="3" id="KW-1185">Reference proteome</keyword>
<accession>A0A7W9ZFA9</accession>
<dbReference type="PANTHER" id="PTHR37310">
    <property type="entry name" value="CYTOPLASMIC PROTEIN-RELATED"/>
    <property type="match status" value="1"/>
</dbReference>
<dbReference type="InterPro" id="IPR030913">
    <property type="entry name" value="Csp1_Cys_rich"/>
</dbReference>
<protein>
    <submittedName>
        <fullName evidence="2">Cys-rich four helix bundle protein (Predicted Tat secretion target)</fullName>
    </submittedName>
</protein>
<organism evidence="2 3">
    <name type="scientific">Novispirillum itersonii</name>
    <name type="common">Aquaspirillum itersonii</name>
    <dbReference type="NCBI Taxonomy" id="189"/>
    <lineage>
        <taxon>Bacteria</taxon>
        <taxon>Pseudomonadati</taxon>
        <taxon>Pseudomonadota</taxon>
        <taxon>Alphaproteobacteria</taxon>
        <taxon>Rhodospirillales</taxon>
        <taxon>Novispirillaceae</taxon>
        <taxon>Novispirillum</taxon>
    </lineage>
</organism>
<proteinExistence type="predicted"/>
<evidence type="ECO:0000313" key="3">
    <source>
        <dbReference type="Proteomes" id="UP000544872"/>
    </source>
</evidence>
<dbReference type="RefSeq" id="WP_184263185.1">
    <property type="nucleotide sequence ID" value="NZ_JACIIX010000005.1"/>
</dbReference>
<dbReference type="Proteomes" id="UP000544872">
    <property type="component" value="Unassembled WGS sequence"/>
</dbReference>
<evidence type="ECO:0000256" key="1">
    <source>
        <dbReference type="SAM" id="SignalP"/>
    </source>
</evidence>
<dbReference type="PROSITE" id="PS51318">
    <property type="entry name" value="TAT"/>
    <property type="match status" value="1"/>
</dbReference>
<dbReference type="InterPro" id="IPR005560">
    <property type="entry name" value="Csp_YhjQ"/>
</dbReference>
<dbReference type="Pfam" id="PF03860">
    <property type="entry name" value="Csp"/>
    <property type="match status" value="1"/>
</dbReference>
<dbReference type="EMBL" id="JACIIX010000005">
    <property type="protein sequence ID" value="MBB6210355.1"/>
    <property type="molecule type" value="Genomic_DNA"/>
</dbReference>
<gene>
    <name evidence="2" type="ORF">FHS48_001770</name>
</gene>
<reference evidence="2 3" key="1">
    <citation type="submission" date="2020-08" db="EMBL/GenBank/DDBJ databases">
        <title>Genomic Encyclopedia of Type Strains, Phase IV (KMG-IV): sequencing the most valuable type-strain genomes for metagenomic binning, comparative biology and taxonomic classification.</title>
        <authorList>
            <person name="Goeker M."/>
        </authorList>
    </citation>
    <scope>NUCLEOTIDE SEQUENCE [LARGE SCALE GENOMIC DNA]</scope>
    <source>
        <strain evidence="2 3">DSM 11590</strain>
    </source>
</reference>
<dbReference type="InterPro" id="IPR006311">
    <property type="entry name" value="TAT_signal"/>
</dbReference>
<sequence length="160" mass="16499">MQYDRRTFFKAAGAATLVATASGAALASGTQMDHSSHSGMDHSHMHAAVAVNAALQKTALACIEAGQLCLNHCLSSFAAGDLSMAGCARSVDQMLAVCATLAKLASTGSPLLPAMAKAVALPMCLECEQECRKHADRHAECKACADACKACAEECRKLAA</sequence>
<dbReference type="PANTHER" id="PTHR37310:SF1">
    <property type="entry name" value="CYTOPLASMIC PROTEIN"/>
    <property type="match status" value="1"/>
</dbReference>
<feature type="chain" id="PRO_5030681121" evidence="1">
    <location>
        <begin position="28"/>
        <end position="160"/>
    </location>
</feature>
<dbReference type="AlphaFoldDB" id="A0A7W9ZFA9"/>
<dbReference type="NCBIfam" id="TIGR04401">
    <property type="entry name" value="TAT_Cys_rich"/>
    <property type="match status" value="1"/>
</dbReference>
<evidence type="ECO:0000313" key="2">
    <source>
        <dbReference type="EMBL" id="MBB6210355.1"/>
    </source>
</evidence>
<feature type="signal peptide" evidence="1">
    <location>
        <begin position="1"/>
        <end position="27"/>
    </location>
</feature>
<comment type="caution">
    <text evidence="2">The sequence shown here is derived from an EMBL/GenBank/DDBJ whole genome shotgun (WGS) entry which is preliminary data.</text>
</comment>
<dbReference type="Gene3D" id="1.20.1270.360">
    <property type="match status" value="1"/>
</dbReference>
<keyword evidence="1" id="KW-0732">Signal</keyword>